<feature type="signal peptide" evidence="5">
    <location>
        <begin position="1"/>
        <end position="25"/>
    </location>
</feature>
<dbReference type="OrthoDB" id="147163at2759"/>
<feature type="chain" id="PRO_5037478661" evidence="5">
    <location>
        <begin position="26"/>
        <end position="245"/>
    </location>
</feature>
<dbReference type="GeneID" id="94352613"/>
<dbReference type="Pfam" id="PF05630">
    <property type="entry name" value="NPP1"/>
    <property type="match status" value="1"/>
</dbReference>
<dbReference type="GO" id="GO:0005576">
    <property type="term" value="C:extracellular region"/>
    <property type="evidence" value="ECO:0007669"/>
    <property type="project" value="UniProtKB-SubCell"/>
</dbReference>
<proteinExistence type="inferred from homology"/>
<evidence type="ECO:0000256" key="2">
    <source>
        <dbReference type="ARBA" id="ARBA00009520"/>
    </source>
</evidence>
<dbReference type="Proteomes" id="UP000294530">
    <property type="component" value="Unassembled WGS sequence"/>
</dbReference>
<dbReference type="PIRSF" id="PIRSF029958">
    <property type="entry name" value="Necrosis-inducing_protein"/>
    <property type="match status" value="1"/>
</dbReference>
<dbReference type="InterPro" id="IPR008701">
    <property type="entry name" value="NPP1"/>
</dbReference>
<gene>
    <name evidence="6" type="ORF">CCR75_008895</name>
</gene>
<organism evidence="6 7">
    <name type="scientific">Bremia lactucae</name>
    <name type="common">Lettuce downy mildew</name>
    <dbReference type="NCBI Taxonomy" id="4779"/>
    <lineage>
        <taxon>Eukaryota</taxon>
        <taxon>Sar</taxon>
        <taxon>Stramenopiles</taxon>
        <taxon>Oomycota</taxon>
        <taxon>Peronosporomycetes</taxon>
        <taxon>Peronosporales</taxon>
        <taxon>Peronosporaceae</taxon>
        <taxon>Bremia</taxon>
    </lineage>
</organism>
<evidence type="ECO:0000256" key="5">
    <source>
        <dbReference type="SAM" id="SignalP"/>
    </source>
</evidence>
<protein>
    <submittedName>
        <fullName evidence="6">Uncharacterized protein</fullName>
    </submittedName>
</protein>
<dbReference type="KEGG" id="blac:94352613"/>
<keyword evidence="7" id="KW-1185">Reference proteome</keyword>
<reference evidence="6 7" key="1">
    <citation type="journal article" date="2021" name="Genome Biol.">
        <title>AFLAP: assembly-free linkage analysis pipeline using k-mers from genome sequencing data.</title>
        <authorList>
            <person name="Fletcher K."/>
            <person name="Zhang L."/>
            <person name="Gil J."/>
            <person name="Han R."/>
            <person name="Cavanaugh K."/>
            <person name="Michelmore R."/>
        </authorList>
    </citation>
    <scope>NUCLEOTIDE SEQUENCE [LARGE SCALE GENOMIC DNA]</scope>
    <source>
        <strain evidence="6 7">SF5</strain>
    </source>
</reference>
<comment type="subcellular location">
    <subcellularLocation>
        <location evidence="1">Secreted</location>
    </subcellularLocation>
</comment>
<name>A0A976NZK2_BRELC</name>
<accession>A0A976NZK2</accession>
<sequence length="245" mass="27186">MKFWTVSIASLFAAGFLQVHDQVRAQGKWQPTAISHNQVQPFPERPATTISEKAALAFKPQLKVASGCVPYPVVNDKGEVSDGLRNSGKAAGSCRGSGYGSQVYSRSTWMADKWAIMYMWYFPKNAPESGRGHRHGFEHVVVFVNNPGTEEPQIIGCSTSKDHRYAPCPAHALTGKHLKVMYAKATESTHAVNITSEEGVFQDMITWEQMPDVARRALNEAINFYLEVPINDQFFMAKVSEASPF</sequence>
<keyword evidence="4" id="KW-0843">Virulence</keyword>
<keyword evidence="3" id="KW-0964">Secreted</keyword>
<dbReference type="AlphaFoldDB" id="A0A976NZK2"/>
<dbReference type="RefSeq" id="XP_067823412.1">
    <property type="nucleotide sequence ID" value="XM_067966942.1"/>
</dbReference>
<evidence type="ECO:0000256" key="1">
    <source>
        <dbReference type="ARBA" id="ARBA00004613"/>
    </source>
</evidence>
<dbReference type="EMBL" id="SHOA02000009">
    <property type="protein sequence ID" value="TDH73914.1"/>
    <property type="molecule type" value="Genomic_DNA"/>
</dbReference>
<evidence type="ECO:0000313" key="7">
    <source>
        <dbReference type="Proteomes" id="UP000294530"/>
    </source>
</evidence>
<evidence type="ECO:0000313" key="6">
    <source>
        <dbReference type="EMBL" id="TDH73914.1"/>
    </source>
</evidence>
<dbReference type="PANTHER" id="PTHR33657:SF8">
    <property type="entry name" value="DOMAIN PROTEIN, PUTATIVE (AFU_ORTHOLOGUE AFUA_5G00600)-RELATED"/>
    <property type="match status" value="1"/>
</dbReference>
<comment type="similarity">
    <text evidence="2">Belongs to the Necrosis inducing protein (NPP1) family.</text>
</comment>
<evidence type="ECO:0000256" key="4">
    <source>
        <dbReference type="ARBA" id="ARBA00023026"/>
    </source>
</evidence>
<keyword evidence="5" id="KW-0732">Signal</keyword>
<dbReference type="PANTHER" id="PTHR33657">
    <property type="entry name" value="DOMAIN PROTEIN, PUTATIVE (AFU_ORTHOLOGUE AFUA_5G00600)-RELATED"/>
    <property type="match status" value="1"/>
</dbReference>
<evidence type="ECO:0000256" key="3">
    <source>
        <dbReference type="ARBA" id="ARBA00022525"/>
    </source>
</evidence>
<comment type="caution">
    <text evidence="6">The sequence shown here is derived from an EMBL/GenBank/DDBJ whole genome shotgun (WGS) entry which is preliminary data.</text>
</comment>